<evidence type="ECO:0000313" key="4">
    <source>
        <dbReference type="Proteomes" id="UP000183461"/>
    </source>
</evidence>
<dbReference type="RefSeq" id="WP_072300516.1">
    <property type="nucleotide sequence ID" value="NZ_FPIP01000006.1"/>
</dbReference>
<dbReference type="GO" id="GO:0008610">
    <property type="term" value="P:lipid biosynthetic process"/>
    <property type="evidence" value="ECO:0007669"/>
    <property type="project" value="TreeGrafter"/>
</dbReference>
<dbReference type="AlphaFoldDB" id="A0A1K1NVW3"/>
<dbReference type="SUPFAM" id="SSF53474">
    <property type="entry name" value="alpha/beta-Hydrolases"/>
    <property type="match status" value="1"/>
</dbReference>
<reference evidence="3 4" key="1">
    <citation type="submission" date="2016-11" db="EMBL/GenBank/DDBJ databases">
        <authorList>
            <person name="Jaros S."/>
            <person name="Januszkiewicz K."/>
            <person name="Wedrychowicz H."/>
        </authorList>
    </citation>
    <scope>NUCLEOTIDE SEQUENCE [LARGE SCALE GENOMIC DNA]</scope>
    <source>
        <strain evidence="3 4">YL228</strain>
    </source>
</reference>
<dbReference type="Gene3D" id="3.40.50.1820">
    <property type="entry name" value="alpha/beta hydrolase"/>
    <property type="match status" value="1"/>
</dbReference>
<dbReference type="InterPro" id="IPR001031">
    <property type="entry name" value="Thioesterase"/>
</dbReference>
<sequence length="233" mass="26370">MVLFFFPHAGGSAKSYSSFKRFLPKELTVVPMELSGRFTRSSEPLLDNVQDCVADLIEKHSELLSGDYALFGHSMGTVLVTEFVKQTKAKGLPQPCHIFLSGKNPPDEDVHCFENVENASDDEIVSFFTKNSLSSNAPVPDEELMRALNRVLCTDVRMAERYKTTPDEVKFGCDITVIYGKDDPLMQSVDMNSWSRFTDGRCEVFPFEGDHFYFQQHKEEVCKIITERLGLSD</sequence>
<comment type="similarity">
    <text evidence="1">Belongs to the thioesterase family.</text>
</comment>
<accession>A0A1K1NVW3</accession>
<dbReference type="InterPro" id="IPR029058">
    <property type="entry name" value="AB_hydrolase_fold"/>
</dbReference>
<protein>
    <submittedName>
        <fullName evidence="3">Surfactin synthase thioesterase subunit</fullName>
    </submittedName>
</protein>
<dbReference type="PANTHER" id="PTHR11487:SF0">
    <property type="entry name" value="S-ACYL FATTY ACID SYNTHASE THIOESTERASE, MEDIUM CHAIN"/>
    <property type="match status" value="1"/>
</dbReference>
<organism evidence="3 4">
    <name type="scientific">Ruminococcus flavefaciens</name>
    <dbReference type="NCBI Taxonomy" id="1265"/>
    <lineage>
        <taxon>Bacteria</taxon>
        <taxon>Bacillati</taxon>
        <taxon>Bacillota</taxon>
        <taxon>Clostridia</taxon>
        <taxon>Eubacteriales</taxon>
        <taxon>Oscillospiraceae</taxon>
        <taxon>Ruminococcus</taxon>
    </lineage>
</organism>
<dbReference type="Pfam" id="PF00975">
    <property type="entry name" value="Thioesterase"/>
    <property type="match status" value="1"/>
</dbReference>
<dbReference type="PANTHER" id="PTHR11487">
    <property type="entry name" value="THIOESTERASE"/>
    <property type="match status" value="1"/>
</dbReference>
<dbReference type="InterPro" id="IPR012223">
    <property type="entry name" value="TEII"/>
</dbReference>
<evidence type="ECO:0000313" key="3">
    <source>
        <dbReference type="EMBL" id="SFW39666.1"/>
    </source>
</evidence>
<dbReference type="EMBL" id="FPIP01000006">
    <property type="protein sequence ID" value="SFW39666.1"/>
    <property type="molecule type" value="Genomic_DNA"/>
</dbReference>
<feature type="domain" description="Thioesterase" evidence="2">
    <location>
        <begin position="3"/>
        <end position="227"/>
    </location>
</feature>
<evidence type="ECO:0000256" key="1">
    <source>
        <dbReference type="ARBA" id="ARBA00007169"/>
    </source>
</evidence>
<proteinExistence type="inferred from homology"/>
<gene>
    <name evidence="3" type="ORF">SAMN02910280_2280</name>
</gene>
<dbReference type="Proteomes" id="UP000183461">
    <property type="component" value="Unassembled WGS sequence"/>
</dbReference>
<name>A0A1K1NVW3_RUMFL</name>
<evidence type="ECO:0000259" key="2">
    <source>
        <dbReference type="Pfam" id="PF00975"/>
    </source>
</evidence>